<evidence type="ECO:0000313" key="4">
    <source>
        <dbReference type="Proteomes" id="UP000006820"/>
    </source>
</evidence>
<dbReference type="GO" id="GO:0016020">
    <property type="term" value="C:membrane"/>
    <property type="evidence" value="ECO:0007669"/>
    <property type="project" value="TreeGrafter"/>
</dbReference>
<dbReference type="SUPFAM" id="SSF53474">
    <property type="entry name" value="alpha/beta-Hydrolases"/>
    <property type="match status" value="1"/>
</dbReference>
<keyword evidence="1 3" id="KW-0378">Hydrolase</keyword>
<feature type="domain" description="AB hydrolase-1" evidence="2">
    <location>
        <begin position="77"/>
        <end position="339"/>
    </location>
</feature>
<evidence type="ECO:0000256" key="1">
    <source>
        <dbReference type="ARBA" id="ARBA00022801"/>
    </source>
</evidence>
<dbReference type="HOGENOM" id="CLU_020336_6_1_11"/>
<dbReference type="Proteomes" id="UP000006820">
    <property type="component" value="Chromosome"/>
</dbReference>
<evidence type="ECO:0000259" key="2">
    <source>
        <dbReference type="Pfam" id="PF00561"/>
    </source>
</evidence>
<organism evidence="3 4">
    <name type="scientific">Nocardia farcinica (strain IFM 10152)</name>
    <dbReference type="NCBI Taxonomy" id="247156"/>
    <lineage>
        <taxon>Bacteria</taxon>
        <taxon>Bacillati</taxon>
        <taxon>Actinomycetota</taxon>
        <taxon>Actinomycetes</taxon>
        <taxon>Mycobacteriales</taxon>
        <taxon>Nocardiaceae</taxon>
        <taxon>Nocardia</taxon>
    </lineage>
</organism>
<name>Q5Z2X4_NOCFA</name>
<dbReference type="ESTHER" id="nocfa-q5z2x4">
    <property type="family name" value="6_AlphaBeta_hydrolase"/>
</dbReference>
<dbReference type="InterPro" id="IPR050266">
    <property type="entry name" value="AB_hydrolase_sf"/>
</dbReference>
<dbReference type="InterPro" id="IPR029058">
    <property type="entry name" value="AB_hydrolase_fold"/>
</dbReference>
<dbReference type="InterPro" id="IPR000073">
    <property type="entry name" value="AB_hydrolase_1"/>
</dbReference>
<dbReference type="PANTHER" id="PTHR43798:SF31">
    <property type="entry name" value="AB HYDROLASE SUPERFAMILY PROTEIN YCLE"/>
    <property type="match status" value="1"/>
</dbReference>
<dbReference type="Gene3D" id="3.40.50.1820">
    <property type="entry name" value="alpha/beta hydrolase"/>
    <property type="match status" value="1"/>
</dbReference>
<protein>
    <submittedName>
        <fullName evidence="3">Putative hydrolase</fullName>
    </submittedName>
</protein>
<dbReference type="PANTHER" id="PTHR43798">
    <property type="entry name" value="MONOACYLGLYCEROL LIPASE"/>
    <property type="match status" value="1"/>
</dbReference>
<reference evidence="3 4" key="1">
    <citation type="journal article" date="2004" name="Proc. Natl. Acad. Sci. U.S.A.">
        <title>The complete genomic sequence of Nocardia farcinica IFM 10152.</title>
        <authorList>
            <person name="Ishikawa J."/>
            <person name="Yamashita A."/>
            <person name="Mikami Y."/>
            <person name="Hoshino Y."/>
            <person name="Kurita H."/>
            <person name="Hotta K."/>
            <person name="Shiba T."/>
            <person name="Hattori M."/>
        </authorList>
    </citation>
    <scope>NUCLEOTIDE SEQUENCE [LARGE SCALE GENOMIC DNA]</scope>
    <source>
        <strain evidence="3 4">IFM 10152</strain>
    </source>
</reference>
<keyword evidence="4" id="KW-1185">Reference proteome</keyword>
<dbReference type="AlphaFoldDB" id="Q5Z2X4"/>
<accession>Q5Z2X4</accession>
<dbReference type="KEGG" id="nfa:NFA_3750"/>
<dbReference type="Pfam" id="PF00561">
    <property type="entry name" value="Abhydrolase_1"/>
    <property type="match status" value="1"/>
</dbReference>
<sequence>MTADTKECAMLVTSMKTLAGVRSTEPLTAAYRAALRSRTYATASLNKPAAPVEIVPVTTVDGARLRVHAYGPADGEVIVLIHGWSCCIEYWHPQINALADRYRVICYDQRGHGESTLGRVAPCADTLADDLATVLDATLPRGRRAVLVGHSMGGITLQAWAARYPEQVPDRAAAVVLANTASKDIRFETDLLPLLNKPLAVANRPLTVFGRGVRMPMVLAETLLTAPVPLPGGPMSPLVTAVLKSRVMTRNATADQAAFALGIVRSCRPLTRGLHAAALADMDLGDAAKNLTVPTTVIAGLHDHLLPERMNRTIVEALKSSGSLADYQVWPTGHLSNVEAADRFNAELAKIAASAYRPQADAV</sequence>
<dbReference type="eggNOG" id="COG2267">
    <property type="taxonomic scope" value="Bacteria"/>
</dbReference>
<dbReference type="EMBL" id="AP006618">
    <property type="protein sequence ID" value="BAD55217.1"/>
    <property type="molecule type" value="Genomic_DNA"/>
</dbReference>
<dbReference type="GO" id="GO:0016787">
    <property type="term" value="F:hydrolase activity"/>
    <property type="evidence" value="ECO:0007669"/>
    <property type="project" value="UniProtKB-KW"/>
</dbReference>
<gene>
    <name evidence="3" type="ordered locus">NFA_3750</name>
</gene>
<proteinExistence type="predicted"/>
<dbReference type="STRING" id="247156.NFA_3750"/>
<dbReference type="PRINTS" id="PR00111">
    <property type="entry name" value="ABHYDROLASE"/>
</dbReference>
<evidence type="ECO:0000313" key="3">
    <source>
        <dbReference type="EMBL" id="BAD55217.1"/>
    </source>
</evidence>